<feature type="compositionally biased region" description="Basic and acidic residues" evidence="1">
    <location>
        <begin position="72"/>
        <end position="81"/>
    </location>
</feature>
<dbReference type="EMBL" id="CP010645">
    <property type="protein sequence ID" value="ATG37828.1"/>
    <property type="molecule type" value="Genomic_DNA"/>
</dbReference>
<evidence type="ECO:0000313" key="3">
    <source>
        <dbReference type="Proteomes" id="UP000218891"/>
    </source>
</evidence>
<dbReference type="Proteomes" id="UP000218891">
    <property type="component" value="Plasmid pP36_b"/>
</dbReference>
<evidence type="ECO:0008006" key="4">
    <source>
        <dbReference type="Google" id="ProtNLM"/>
    </source>
</evidence>
<dbReference type="RefSeq" id="WP_096870065.1">
    <property type="nucleotide sequence ID" value="NZ_CP010645.1"/>
</dbReference>
<organism evidence="2 3">
    <name type="scientific">Phaeobacter piscinae</name>
    <dbReference type="NCBI Taxonomy" id="1580596"/>
    <lineage>
        <taxon>Bacteria</taxon>
        <taxon>Pseudomonadati</taxon>
        <taxon>Pseudomonadota</taxon>
        <taxon>Alphaproteobacteria</taxon>
        <taxon>Rhodobacterales</taxon>
        <taxon>Roseobacteraceae</taxon>
        <taxon>Phaeobacter</taxon>
    </lineage>
</organism>
<proteinExistence type="predicted"/>
<reference evidence="2 3" key="2">
    <citation type="journal article" date="2017" name="Genome Biol. Evol.">
        <title>Trajectories and Drivers of Genome Evolution in Surface-Associated Marine Phaeobacter.</title>
        <authorList>
            <person name="Freese H.M."/>
            <person name="Sikorski J."/>
            <person name="Bunk B."/>
            <person name="Scheuner C."/>
            <person name="Meier-Kolthoff J.P."/>
            <person name="Sproer C."/>
            <person name="Gram L."/>
            <person name="Overmann J."/>
        </authorList>
    </citation>
    <scope>NUCLEOTIDE SEQUENCE [LARGE SCALE GENOMIC DNA]</scope>
    <source>
        <strain evidence="2 3">P36</strain>
    </source>
</reference>
<evidence type="ECO:0000313" key="2">
    <source>
        <dbReference type="EMBL" id="ATG37828.1"/>
    </source>
</evidence>
<reference evidence="2 3" key="3">
    <citation type="journal article" date="2017" name="Int. J. Syst. Evol. Microbiol.">
        <title>Adaptation of Surface-Associated Bacteria to the Open Ocean: A Genomically Distinct Subpopulation of Phaeobacter gallaeciensis Colonizes Pacific Mesozooplankton.</title>
        <authorList>
            <person name="Freese H.M."/>
            <person name="Methner A."/>
            <person name="Overmann J."/>
        </authorList>
    </citation>
    <scope>NUCLEOTIDE SEQUENCE [LARGE SCALE GENOMIC DNA]</scope>
    <source>
        <strain evidence="2 3">P36</strain>
    </source>
</reference>
<name>A0ABM6PJ63_9RHOB</name>
<protein>
    <recommendedName>
        <fullName evidence="4">EexN family lipoprotein</fullName>
    </recommendedName>
</protein>
<reference evidence="2 3" key="4">
    <citation type="journal article" date="2018" name="Environ. Microbiol. Rep.">
        <title>Phylogenetic distribution of roseobacticides in the Roseobacter group and their effect on microalgae.</title>
        <authorList>
            <person name="Sonnenschein E.C."/>
            <person name="Phippen C.B."/>
            <person name="Bentzon-Tilia M."/>
            <person name="Rasmussen S.A."/>
            <person name="Nielsen K.F."/>
            <person name="Gram L."/>
        </authorList>
    </citation>
    <scope>NUCLEOTIDE SEQUENCE [LARGE SCALE GENOMIC DNA]</scope>
    <source>
        <strain evidence="2 3">P36</strain>
    </source>
</reference>
<evidence type="ECO:0000256" key="1">
    <source>
        <dbReference type="SAM" id="MobiDB-lite"/>
    </source>
</evidence>
<accession>A0ABM6PJ63</accession>
<gene>
    <name evidence="2" type="ORF">PhaeoP36_03751</name>
</gene>
<dbReference type="NCBIfam" id="NF033894">
    <property type="entry name" value="Eex_IncN"/>
    <property type="match status" value="1"/>
</dbReference>
<dbReference type="InterPro" id="IPR047937">
    <property type="entry name" value="Eex_IncN-like"/>
</dbReference>
<geneLocation type="plasmid" evidence="2 3">
    <name>pP36_b</name>
</geneLocation>
<reference evidence="2 3" key="1">
    <citation type="journal article" date="2017" name="Front. Microbiol.">
        <title>Phaeobacter piscinae sp. nov., a species of the Roseobacter group and potential aquaculture probiont.</title>
        <authorList>
            <person name="Sonnenschein E.C."/>
            <person name="Phippen C.B.W."/>
            <person name="Nielsen K.F."/>
            <person name="Mateiu R.V."/>
            <person name="Melchiorsen J."/>
            <person name="Gram L."/>
            <person name="Overmann J."/>
            <person name="Freese H.M."/>
        </authorList>
    </citation>
    <scope>NUCLEOTIDE SEQUENCE [LARGE SCALE GENOMIC DNA]</scope>
    <source>
        <strain evidence="2 3">P36</strain>
    </source>
</reference>
<feature type="region of interest" description="Disordered" evidence="1">
    <location>
        <begin position="63"/>
        <end position="87"/>
    </location>
</feature>
<keyword evidence="3" id="KW-1185">Reference proteome</keyword>
<keyword evidence="2" id="KW-0614">Plasmid</keyword>
<sequence>MHLHLPLIITFAASAFLAGCKEEAENHTVEYFIANPAERAAMLETCEVVDRAMDDANCVNAREAAQKTQTQQDREGSDRLFGDPSFN</sequence>